<dbReference type="Proteomes" id="UP001235760">
    <property type="component" value="Unassembled WGS sequence"/>
</dbReference>
<evidence type="ECO:0000259" key="9">
    <source>
        <dbReference type="PROSITE" id="PS51085"/>
    </source>
</evidence>
<dbReference type="SUPFAM" id="SSF54292">
    <property type="entry name" value="2Fe-2S ferredoxin-like"/>
    <property type="match status" value="1"/>
</dbReference>
<keyword evidence="7" id="KW-0411">Iron-sulfur</keyword>
<keyword evidence="4" id="KW-0479">Metal-binding</keyword>
<dbReference type="InterPro" id="IPR001041">
    <property type="entry name" value="2Fe-2S_ferredoxin-type"/>
</dbReference>
<evidence type="ECO:0000256" key="4">
    <source>
        <dbReference type="ARBA" id="ARBA00022723"/>
    </source>
</evidence>
<organism evidence="10 11">
    <name type="scientific">Leptothrix discophora</name>
    <dbReference type="NCBI Taxonomy" id="89"/>
    <lineage>
        <taxon>Bacteria</taxon>
        <taxon>Pseudomonadati</taxon>
        <taxon>Pseudomonadota</taxon>
        <taxon>Betaproteobacteria</taxon>
        <taxon>Burkholderiales</taxon>
        <taxon>Sphaerotilaceae</taxon>
        <taxon>Leptothrix</taxon>
    </lineage>
</organism>
<dbReference type="Pfam" id="PF00111">
    <property type="entry name" value="Fer2"/>
    <property type="match status" value="1"/>
</dbReference>
<keyword evidence="2" id="KW-0813">Transport</keyword>
<dbReference type="PROSITE" id="PS51085">
    <property type="entry name" value="2FE2S_FER_2"/>
    <property type="match status" value="1"/>
</dbReference>
<protein>
    <submittedName>
        <fullName evidence="10">2Fe-2S iron-sulfur cluster binding domain-containing protein</fullName>
    </submittedName>
</protein>
<evidence type="ECO:0000256" key="1">
    <source>
        <dbReference type="ARBA" id="ARBA00007874"/>
    </source>
</evidence>
<dbReference type="PANTHER" id="PTHR43112:SF3">
    <property type="entry name" value="FERREDOXIN-2, CHLOROPLASTIC"/>
    <property type="match status" value="1"/>
</dbReference>
<reference evidence="10 11" key="1">
    <citation type="submission" date="2023-08" db="EMBL/GenBank/DDBJ databases">
        <authorList>
            <person name="Roldan D.M."/>
            <person name="Menes R.J."/>
        </authorList>
    </citation>
    <scope>NUCLEOTIDE SEQUENCE [LARGE SCALE GENOMIC DNA]</scope>
    <source>
        <strain evidence="10 11">CCM 2812</strain>
    </source>
</reference>
<comment type="caution">
    <text evidence="10">The sequence shown here is derived from an EMBL/GenBank/DDBJ whole genome shotgun (WGS) entry which is preliminary data.</text>
</comment>
<accession>A0ABT9FYJ0</accession>
<dbReference type="InterPro" id="IPR036010">
    <property type="entry name" value="2Fe-2S_ferredoxin-like_sf"/>
</dbReference>
<evidence type="ECO:0000256" key="7">
    <source>
        <dbReference type="ARBA" id="ARBA00023014"/>
    </source>
</evidence>
<evidence type="ECO:0000256" key="8">
    <source>
        <dbReference type="ARBA" id="ARBA00034078"/>
    </source>
</evidence>
<keyword evidence="3" id="KW-0001">2Fe-2S</keyword>
<keyword evidence="6" id="KW-0408">Iron</keyword>
<dbReference type="CDD" id="cd00207">
    <property type="entry name" value="fer2"/>
    <property type="match status" value="1"/>
</dbReference>
<proteinExistence type="inferred from homology"/>
<feature type="domain" description="2Fe-2S ferredoxin-type" evidence="9">
    <location>
        <begin position="4"/>
        <end position="94"/>
    </location>
</feature>
<dbReference type="Gene3D" id="3.10.20.30">
    <property type="match status" value="1"/>
</dbReference>
<evidence type="ECO:0000256" key="3">
    <source>
        <dbReference type="ARBA" id="ARBA00022714"/>
    </source>
</evidence>
<evidence type="ECO:0000256" key="6">
    <source>
        <dbReference type="ARBA" id="ARBA00023004"/>
    </source>
</evidence>
<comment type="similarity">
    <text evidence="1">Belongs to the 2Fe2S plant-type ferredoxin family.</text>
</comment>
<dbReference type="PANTHER" id="PTHR43112">
    <property type="entry name" value="FERREDOXIN"/>
    <property type="match status" value="1"/>
</dbReference>
<dbReference type="InterPro" id="IPR012675">
    <property type="entry name" value="Beta-grasp_dom_sf"/>
</dbReference>
<name>A0ABT9FYJ0_LEPDI</name>
<evidence type="ECO:0000256" key="5">
    <source>
        <dbReference type="ARBA" id="ARBA00022982"/>
    </source>
</evidence>
<keyword evidence="11" id="KW-1185">Reference proteome</keyword>
<keyword evidence="5" id="KW-0249">Electron transport</keyword>
<sequence>MPAVRWTLALPDGTRIEVPSGTDLVSAAQAAGWRWPRSCRNGTCRTCRVRVIAGEAVHRIDWPGLSREELAEGWVLPCVCEARSDLVVDAEARHDTMTLKPR</sequence>
<evidence type="ECO:0000313" key="11">
    <source>
        <dbReference type="Proteomes" id="UP001235760"/>
    </source>
</evidence>
<evidence type="ECO:0000313" key="10">
    <source>
        <dbReference type="EMBL" id="MDP4299087.1"/>
    </source>
</evidence>
<gene>
    <name evidence="10" type="ORF">Q8X39_00430</name>
</gene>
<comment type="cofactor">
    <cofactor evidence="8">
        <name>[2Fe-2S] cluster</name>
        <dbReference type="ChEBI" id="CHEBI:190135"/>
    </cofactor>
</comment>
<dbReference type="EMBL" id="JAUZEE010000001">
    <property type="protein sequence ID" value="MDP4299087.1"/>
    <property type="molecule type" value="Genomic_DNA"/>
</dbReference>
<evidence type="ECO:0000256" key="2">
    <source>
        <dbReference type="ARBA" id="ARBA00022448"/>
    </source>
</evidence>